<keyword evidence="4" id="KW-1185">Reference proteome</keyword>
<evidence type="ECO:0000259" key="2">
    <source>
        <dbReference type="Pfam" id="PF00975"/>
    </source>
</evidence>
<dbReference type="PANTHER" id="PTHR11487">
    <property type="entry name" value="THIOESTERASE"/>
    <property type="match status" value="1"/>
</dbReference>
<dbReference type="Gene3D" id="3.40.50.1820">
    <property type="entry name" value="alpha/beta hydrolase"/>
    <property type="match status" value="1"/>
</dbReference>
<comment type="caution">
    <text evidence="3">The sequence shown here is derived from an EMBL/GenBank/DDBJ whole genome shotgun (WGS) entry which is preliminary data.</text>
</comment>
<name>A0A3S2VFJ2_9ACTN</name>
<gene>
    <name evidence="3" type="ORF">EOT10_17540</name>
</gene>
<dbReference type="InterPro" id="IPR001031">
    <property type="entry name" value="Thioesterase"/>
</dbReference>
<protein>
    <submittedName>
        <fullName evidence="3">Thioesterase</fullName>
    </submittedName>
</protein>
<dbReference type="AlphaFoldDB" id="A0A3S2VFJ2"/>
<proteinExistence type="inferred from homology"/>
<evidence type="ECO:0000313" key="3">
    <source>
        <dbReference type="EMBL" id="RVU23862.1"/>
    </source>
</evidence>
<dbReference type="EMBL" id="RZYA01000007">
    <property type="protein sequence ID" value="RVU23862.1"/>
    <property type="molecule type" value="Genomic_DNA"/>
</dbReference>
<feature type="domain" description="Thioesterase" evidence="2">
    <location>
        <begin position="21"/>
        <end position="238"/>
    </location>
</feature>
<dbReference type="SUPFAM" id="SSF53474">
    <property type="entry name" value="alpha/beta-Hydrolases"/>
    <property type="match status" value="1"/>
</dbReference>
<organism evidence="3 4">
    <name type="scientific">Streptomyces antnestii</name>
    <dbReference type="NCBI Taxonomy" id="2494256"/>
    <lineage>
        <taxon>Bacteria</taxon>
        <taxon>Bacillati</taxon>
        <taxon>Actinomycetota</taxon>
        <taxon>Actinomycetes</taxon>
        <taxon>Kitasatosporales</taxon>
        <taxon>Streptomycetaceae</taxon>
        <taxon>Streptomyces</taxon>
    </lineage>
</organism>
<evidence type="ECO:0000313" key="4">
    <source>
        <dbReference type="Proteomes" id="UP000283128"/>
    </source>
</evidence>
<dbReference type="InterPro" id="IPR012223">
    <property type="entry name" value="TEII"/>
</dbReference>
<dbReference type="PANTHER" id="PTHR11487:SF0">
    <property type="entry name" value="S-ACYL FATTY ACID SYNTHASE THIOESTERASE, MEDIUM CHAIN"/>
    <property type="match status" value="1"/>
</dbReference>
<comment type="similarity">
    <text evidence="1">Belongs to the thioesterase family.</text>
</comment>
<dbReference type="Pfam" id="PF00975">
    <property type="entry name" value="Thioesterase"/>
    <property type="match status" value="1"/>
</dbReference>
<dbReference type="OrthoDB" id="8480037at2"/>
<reference evidence="3 4" key="1">
    <citation type="submission" date="2019-01" db="EMBL/GenBank/DDBJ databases">
        <title>Genome sequences of Streptomyces and Rhizobium isolates collected from root and soil.</title>
        <authorList>
            <person name="Chhettri S."/>
            <person name="Sevigny J.L."/>
            <person name="Sen A."/>
            <person name="Ennis N."/>
            <person name="Tisa L."/>
        </authorList>
    </citation>
    <scope>NUCLEOTIDE SEQUENCE [LARGE SCALE GENOMIC DNA]</scope>
    <source>
        <strain evidence="3 4">San01</strain>
    </source>
</reference>
<evidence type="ECO:0000256" key="1">
    <source>
        <dbReference type="ARBA" id="ARBA00007169"/>
    </source>
</evidence>
<accession>A0A3S2VFJ2</accession>
<sequence>MNVTTSPRWIISGAPRPAAPKLYCFAHGGGSAAEYLRWARDLRGAEPHAVQLPGRGSRATEPVITAMDTLVEAFLAEVSLGKEPYAFFGHSLGALVSYEITRALRAAGRPLPARLVVSGFPAPHLPRTADGVHRLPDAELLDTVSRMHGGIPQEVLASPELCALTATALRADYEILETYSWRSEEPLSLPVTVFGGSDDHVTGEQLEAWRALTTGEVTVRQFPGGHFYLRERPAVVLRALAGAVGSIRARAGDTPC</sequence>
<dbReference type="InterPro" id="IPR029058">
    <property type="entry name" value="AB_hydrolase_fold"/>
</dbReference>
<dbReference type="RefSeq" id="WP_127829158.1">
    <property type="nucleotide sequence ID" value="NZ_RZYA01000007.1"/>
</dbReference>
<dbReference type="GO" id="GO:0008610">
    <property type="term" value="P:lipid biosynthetic process"/>
    <property type="evidence" value="ECO:0007669"/>
    <property type="project" value="TreeGrafter"/>
</dbReference>
<dbReference type="Proteomes" id="UP000283128">
    <property type="component" value="Unassembled WGS sequence"/>
</dbReference>